<reference evidence="2" key="1">
    <citation type="submission" date="2022-04" db="EMBL/GenBank/DDBJ databases">
        <title>Carnegiea gigantea Genome sequencing and assembly v2.</title>
        <authorList>
            <person name="Copetti D."/>
            <person name="Sanderson M.J."/>
            <person name="Burquez A."/>
            <person name="Wojciechowski M.F."/>
        </authorList>
    </citation>
    <scope>NUCLEOTIDE SEQUENCE</scope>
    <source>
        <strain evidence="2">SGP5-SGP5p</strain>
        <tissue evidence="2">Aerial part</tissue>
    </source>
</reference>
<evidence type="ECO:0000313" key="2">
    <source>
        <dbReference type="EMBL" id="KAJ8445761.1"/>
    </source>
</evidence>
<dbReference type="OrthoDB" id="550520at2759"/>
<dbReference type="PANTHER" id="PTHR37179:SF1">
    <property type="entry name" value="TRANSGLYCOSYLASE"/>
    <property type="match status" value="1"/>
</dbReference>
<comment type="caution">
    <text evidence="2">The sequence shown here is derived from an EMBL/GenBank/DDBJ whole genome shotgun (WGS) entry which is preliminary data.</text>
</comment>
<sequence>MSVSFKYWNDCAEPLDIEALWMDPQVKTEWLDAGEVKGQKVHLSRDPDGQPYLTQTEMRAAAEIVSRRHFHSKVDLDMICAIAELESDRILLATRYTKKMKEITYEEGEENVLFRPFLNVYFGIAYLRYLSNFENRKFAGECPTTDQNSEDITPPSSEVSSSGYPFKKLKIGTEIGTSGCGSDFRVLATLNVQNL</sequence>
<evidence type="ECO:0000256" key="1">
    <source>
        <dbReference type="SAM" id="MobiDB-lite"/>
    </source>
</evidence>
<keyword evidence="3" id="KW-1185">Reference proteome</keyword>
<gene>
    <name evidence="2" type="ORF">Cgig2_026088</name>
</gene>
<dbReference type="Proteomes" id="UP001153076">
    <property type="component" value="Unassembled WGS sequence"/>
</dbReference>
<dbReference type="PANTHER" id="PTHR37179">
    <property type="entry name" value="TRANSGLYCOSYLASE"/>
    <property type="match status" value="1"/>
</dbReference>
<dbReference type="EMBL" id="JAKOGI010000072">
    <property type="protein sequence ID" value="KAJ8445761.1"/>
    <property type="molecule type" value="Genomic_DNA"/>
</dbReference>
<dbReference type="AlphaFoldDB" id="A0A9Q1KN27"/>
<accession>A0A9Q1KN27</accession>
<proteinExistence type="predicted"/>
<organism evidence="2 3">
    <name type="scientific">Carnegiea gigantea</name>
    <dbReference type="NCBI Taxonomy" id="171969"/>
    <lineage>
        <taxon>Eukaryota</taxon>
        <taxon>Viridiplantae</taxon>
        <taxon>Streptophyta</taxon>
        <taxon>Embryophyta</taxon>
        <taxon>Tracheophyta</taxon>
        <taxon>Spermatophyta</taxon>
        <taxon>Magnoliopsida</taxon>
        <taxon>eudicotyledons</taxon>
        <taxon>Gunneridae</taxon>
        <taxon>Pentapetalae</taxon>
        <taxon>Caryophyllales</taxon>
        <taxon>Cactineae</taxon>
        <taxon>Cactaceae</taxon>
        <taxon>Cactoideae</taxon>
        <taxon>Echinocereeae</taxon>
        <taxon>Carnegiea</taxon>
    </lineage>
</organism>
<protein>
    <submittedName>
        <fullName evidence="2">Uncharacterized protein</fullName>
    </submittedName>
</protein>
<feature type="region of interest" description="Disordered" evidence="1">
    <location>
        <begin position="142"/>
        <end position="162"/>
    </location>
</feature>
<evidence type="ECO:0000313" key="3">
    <source>
        <dbReference type="Proteomes" id="UP001153076"/>
    </source>
</evidence>
<name>A0A9Q1KN27_9CARY</name>
<feature type="compositionally biased region" description="Polar residues" evidence="1">
    <location>
        <begin position="144"/>
        <end position="162"/>
    </location>
</feature>